<dbReference type="Gene3D" id="3.90.70.10">
    <property type="entry name" value="Cysteine proteinases"/>
    <property type="match status" value="1"/>
</dbReference>
<protein>
    <recommendedName>
        <fullName evidence="3">Peptidase C39-like domain-containing protein</fullName>
    </recommendedName>
</protein>
<evidence type="ECO:0008006" key="3">
    <source>
        <dbReference type="Google" id="ProtNLM"/>
    </source>
</evidence>
<evidence type="ECO:0000313" key="2">
    <source>
        <dbReference type="Proteomes" id="UP000186102"/>
    </source>
</evidence>
<accession>A0A1Q8QNU3</accession>
<name>A0A1Q8QNU3_9FIRM</name>
<keyword evidence="2" id="KW-1185">Reference proteome</keyword>
<comment type="caution">
    <text evidence="1">The sequence shown here is derived from an EMBL/GenBank/DDBJ whole genome shotgun (WGS) entry which is preliminary data.</text>
</comment>
<dbReference type="RefSeq" id="WP_075366207.1">
    <property type="nucleotide sequence ID" value="NZ_MLBF01000037.1"/>
</dbReference>
<evidence type="ECO:0000313" key="1">
    <source>
        <dbReference type="EMBL" id="OLN28958.1"/>
    </source>
</evidence>
<organism evidence="1 2">
    <name type="scientific">Desulfosporosinus metallidurans</name>
    <dbReference type="NCBI Taxonomy" id="1888891"/>
    <lineage>
        <taxon>Bacteria</taxon>
        <taxon>Bacillati</taxon>
        <taxon>Bacillota</taxon>
        <taxon>Clostridia</taxon>
        <taxon>Eubacteriales</taxon>
        <taxon>Desulfitobacteriaceae</taxon>
        <taxon>Desulfosporosinus</taxon>
    </lineage>
</organism>
<gene>
    <name evidence="1" type="ORF">DSOL_3769</name>
</gene>
<sequence>MTEIHVIDLIDTTHEGPAAMGPKEEEQQVHLHQGSLDGACGPYCLLMSLLICGLADRTSVLSSRYSKQTSIGKVLEKIHRGQGLFRDGTNLEELQDFIDGAFTKRLGTEPFKESGVGVKSFVEKHIKENHPVIMGMEYPGSGHWVVAVGLEYSKENNGTLSLCRILVLDPGELPSKVSAWNGVVEARASGGAYPYTWWTGDRKVKLDQAIAIWKK</sequence>
<reference evidence="1 2" key="1">
    <citation type="submission" date="2016-09" db="EMBL/GenBank/DDBJ databases">
        <title>Complete genome of Desulfosporosinus sp. OL.</title>
        <authorList>
            <person name="Mardanov A."/>
            <person name="Beletsky A."/>
            <person name="Panova A."/>
            <person name="Karnachuk O."/>
            <person name="Ravin N."/>
        </authorList>
    </citation>
    <scope>NUCLEOTIDE SEQUENCE [LARGE SCALE GENOMIC DNA]</scope>
    <source>
        <strain evidence="1 2">OL</strain>
    </source>
</reference>
<dbReference type="EMBL" id="MLBF01000037">
    <property type="protein sequence ID" value="OLN28958.1"/>
    <property type="molecule type" value="Genomic_DNA"/>
</dbReference>
<proteinExistence type="predicted"/>
<dbReference type="AlphaFoldDB" id="A0A1Q8QNU3"/>
<dbReference type="STRING" id="1888891.DSOL_3769"/>
<dbReference type="Proteomes" id="UP000186102">
    <property type="component" value="Unassembled WGS sequence"/>
</dbReference>